<dbReference type="EMBL" id="KL584976">
    <property type="protein sequence ID" value="KEQ87642.1"/>
    <property type="molecule type" value="Genomic_DNA"/>
</dbReference>
<evidence type="ECO:0008006" key="3">
    <source>
        <dbReference type="Google" id="ProtNLM"/>
    </source>
</evidence>
<accession>A0A074Y0C8</accession>
<keyword evidence="2" id="KW-1185">Reference proteome</keyword>
<proteinExistence type="predicted"/>
<dbReference type="OrthoDB" id="5391496at2759"/>
<dbReference type="GeneID" id="40750628"/>
<dbReference type="HOGENOM" id="CLU_071085_0_0_1"/>
<name>A0A074Y0C8_AURPU</name>
<dbReference type="Proteomes" id="UP000030706">
    <property type="component" value="Unassembled WGS sequence"/>
</dbReference>
<protein>
    <recommendedName>
        <fullName evidence="3">Elongator complex protein 5</fullName>
    </recommendedName>
</protein>
<evidence type="ECO:0000313" key="1">
    <source>
        <dbReference type="EMBL" id="KEQ87642.1"/>
    </source>
</evidence>
<organism evidence="1 2">
    <name type="scientific">Aureobasidium pullulans EXF-150</name>
    <dbReference type="NCBI Taxonomy" id="1043002"/>
    <lineage>
        <taxon>Eukaryota</taxon>
        <taxon>Fungi</taxon>
        <taxon>Dikarya</taxon>
        <taxon>Ascomycota</taxon>
        <taxon>Pezizomycotina</taxon>
        <taxon>Dothideomycetes</taxon>
        <taxon>Dothideomycetidae</taxon>
        <taxon>Dothideales</taxon>
        <taxon>Saccotheciaceae</taxon>
        <taxon>Aureobasidium</taxon>
    </lineage>
</organism>
<sequence length="248" mass="28365">MLSDKPQSPRPTAFEPCQVHHVLQFCMRHSSPHKHLIICSTRDAFLQNLLYEVQRHQGDDHSSALNLLAPTLSNLHNSRGVQITFCPDLANLRAYLVALMHRPRSEITSQKSRDTPDQPRSLLIIMNPVKLHENTLSYSAQGFNRTFASVVDVAHHLDQQLIMVECIQPEDEYEVAAHEDEDMLDGQHTTAKPWNHDLSMLNITTKTFGGGERGWVGRSVKVRQVARRWFEFRKLEERDACPAQEAVE</sequence>
<dbReference type="AlphaFoldDB" id="A0A074Y0C8"/>
<reference evidence="1 2" key="1">
    <citation type="journal article" date="2014" name="BMC Genomics">
        <title>Genome sequencing of four Aureobasidium pullulans varieties: biotechnological potential, stress tolerance, and description of new species.</title>
        <authorList>
            <person name="Gostin Ar C."/>
            <person name="Ohm R.A."/>
            <person name="Kogej T."/>
            <person name="Sonjak S."/>
            <person name="Turk M."/>
            <person name="Zajc J."/>
            <person name="Zalar P."/>
            <person name="Grube M."/>
            <person name="Sun H."/>
            <person name="Han J."/>
            <person name="Sharma A."/>
            <person name="Chiniquy J."/>
            <person name="Ngan C.Y."/>
            <person name="Lipzen A."/>
            <person name="Barry K."/>
            <person name="Grigoriev I.V."/>
            <person name="Gunde-Cimerman N."/>
        </authorList>
    </citation>
    <scope>NUCLEOTIDE SEQUENCE [LARGE SCALE GENOMIC DNA]</scope>
    <source>
        <strain evidence="1 2">EXF-150</strain>
    </source>
</reference>
<gene>
    <name evidence="1" type="ORF">M438DRAFT_372009</name>
</gene>
<dbReference type="RefSeq" id="XP_029763829.1">
    <property type="nucleotide sequence ID" value="XM_029908322.1"/>
</dbReference>
<evidence type="ECO:0000313" key="2">
    <source>
        <dbReference type="Proteomes" id="UP000030706"/>
    </source>
</evidence>